<evidence type="ECO:0000259" key="6">
    <source>
        <dbReference type="PROSITE" id="PS50109"/>
    </source>
</evidence>
<dbReference type="SUPFAM" id="SSF55874">
    <property type="entry name" value="ATPase domain of HSP90 chaperone/DNA topoisomerase II/histidine kinase"/>
    <property type="match status" value="1"/>
</dbReference>
<proteinExistence type="predicted"/>
<name>A0A2K3USG9_9DEIO</name>
<dbReference type="PROSITE" id="PS50112">
    <property type="entry name" value="PAS"/>
    <property type="match status" value="1"/>
</dbReference>
<dbReference type="Pfam" id="PF08447">
    <property type="entry name" value="PAS_3"/>
    <property type="match status" value="1"/>
</dbReference>
<dbReference type="CDD" id="cd00130">
    <property type="entry name" value="PAS"/>
    <property type="match status" value="1"/>
</dbReference>
<dbReference type="Gene3D" id="3.30.565.10">
    <property type="entry name" value="Histidine kinase-like ATPase, C-terminal domain"/>
    <property type="match status" value="1"/>
</dbReference>
<evidence type="ECO:0000259" key="7">
    <source>
        <dbReference type="PROSITE" id="PS50112"/>
    </source>
</evidence>
<gene>
    <name evidence="9" type="ORF">CVO96_18640</name>
</gene>
<dbReference type="InterPro" id="IPR003018">
    <property type="entry name" value="GAF"/>
</dbReference>
<dbReference type="NCBIfam" id="TIGR00229">
    <property type="entry name" value="sensory_box"/>
    <property type="match status" value="1"/>
</dbReference>
<dbReference type="InterPro" id="IPR013655">
    <property type="entry name" value="PAS_fold_3"/>
</dbReference>
<dbReference type="PRINTS" id="PR00344">
    <property type="entry name" value="BCTRLSENSOR"/>
</dbReference>
<dbReference type="InterPro" id="IPR004358">
    <property type="entry name" value="Sig_transdc_His_kin-like_C"/>
</dbReference>
<dbReference type="Pfam" id="PF13185">
    <property type="entry name" value="GAF_2"/>
    <property type="match status" value="2"/>
</dbReference>
<dbReference type="SMART" id="SM00387">
    <property type="entry name" value="HATPase_c"/>
    <property type="match status" value="1"/>
</dbReference>
<evidence type="ECO:0000313" key="9">
    <source>
        <dbReference type="EMBL" id="PNY79457.1"/>
    </source>
</evidence>
<feature type="domain" description="PAS" evidence="7">
    <location>
        <begin position="720"/>
        <end position="763"/>
    </location>
</feature>
<dbReference type="InterPro" id="IPR001610">
    <property type="entry name" value="PAC"/>
</dbReference>
<dbReference type="RefSeq" id="WP_103313970.1">
    <property type="nucleotide sequence ID" value="NZ_PPPD01000003.1"/>
</dbReference>
<dbReference type="InterPro" id="IPR036097">
    <property type="entry name" value="HisK_dim/P_sf"/>
</dbReference>
<dbReference type="AlphaFoldDB" id="A0A2K3USG9"/>
<dbReference type="InterPro" id="IPR035965">
    <property type="entry name" value="PAS-like_dom_sf"/>
</dbReference>
<evidence type="ECO:0000313" key="10">
    <source>
        <dbReference type="Proteomes" id="UP000236379"/>
    </source>
</evidence>
<dbReference type="InterPro" id="IPR003661">
    <property type="entry name" value="HisK_dim/P_dom"/>
</dbReference>
<dbReference type="InterPro" id="IPR029016">
    <property type="entry name" value="GAF-like_dom_sf"/>
</dbReference>
<feature type="domain" description="PAC" evidence="8">
    <location>
        <begin position="766"/>
        <end position="818"/>
    </location>
</feature>
<dbReference type="InterPro" id="IPR052162">
    <property type="entry name" value="Sensor_kinase/Photoreceptor"/>
</dbReference>
<dbReference type="InterPro" id="IPR003594">
    <property type="entry name" value="HATPase_dom"/>
</dbReference>
<evidence type="ECO:0000256" key="1">
    <source>
        <dbReference type="ARBA" id="ARBA00000085"/>
    </source>
</evidence>
<dbReference type="FunFam" id="3.30.565.10:FF:000006">
    <property type="entry name" value="Sensor histidine kinase WalK"/>
    <property type="match status" value="1"/>
</dbReference>
<dbReference type="Pfam" id="PF02518">
    <property type="entry name" value="HATPase_c"/>
    <property type="match status" value="1"/>
</dbReference>
<reference evidence="9 10" key="1">
    <citation type="submission" date="2018-01" db="EMBL/GenBank/DDBJ databases">
        <title>Deinococcus koreensis sp. nov., a radiation-resistant bacterium isolated from river water.</title>
        <authorList>
            <person name="Choi A."/>
        </authorList>
    </citation>
    <scope>NUCLEOTIDE SEQUENCE [LARGE SCALE GENOMIC DNA]</scope>
    <source>
        <strain evidence="9 10">SJW1-2</strain>
    </source>
</reference>
<dbReference type="Proteomes" id="UP000236379">
    <property type="component" value="Unassembled WGS sequence"/>
</dbReference>
<dbReference type="InterPro" id="IPR005467">
    <property type="entry name" value="His_kinase_dom"/>
</dbReference>
<sequence length="1049" mass="113416">MLSQSGTDIPLSEHLHTVTEALAAARTLQAMLGVVLNTALDVLHVEAGAVLLVDSSGEHLEVAASRGHAGGPPAPWLAGSPAEPGPVAEALRRREPVWPRPGHPGPAVAAVPLLLEGQPLGVLALDFGRPRPLTPPETRFLRSLAGHCALALGRTPRALSLLGRDESRAGTEHRAQIEHRAEVLAALGDALQRGTTPQELADLALGRIGPGVQAQSMLFLSLDGDALRLTSEWGEVHEAVTAVLTRPDVSLRDTPILRGVVQGAQALYLDNYRLHQHASTAFPAQAVGVEPIVLPSGQVAGALVAMRPALAGTWHGGERDLLARAAGTLGLALERAQAAAHLAARAQEAFVAFTEAVGTETDVLALTRQAVAALQARFPGSSAAFYEPEDGLWKARAWSDDLGGELLALITDGLPETPLIREVLAVRQGVFLDAWDAEREGVAHSEPYTTVANVPLILAGEVRGILGLALQDAHRWNERDRAMVRAIGRGLTLALERAEHAARLSAQNAELDARTRALEGFASLTRDLSLEADAWTLIRRAQEVALSLLPEGYAVYFEPEDGRWVKRAQTGDLRSAALQAVADAGLPYEDAGNLLTPYTTRMPFYQDFYARDTDRIDDLVAHLGASATLPVLVEGQSRGVFAVVLFGEARHWRRPDQAALESVVRSLGLALERAEGLARLEARTSEVAQWRERYEVAVRGSGHLLYDWNPATGEVVYGGALEEITGYAAHELEGTLEDWAGRLIHPDDREAFSAEIARVVHSGEEFHLGFRIVRKDGAVADVEDDGYVKRGEDGRLTRMVGFVKDVTARRQAQAALLRANEELRRSNADLEQFAYIASHDLQAPIRAVTSFGDILALKYSGQLDERGQRYLRYISESGRHMKKLVDDLLTFSRIATDQRPPALTAAATVLDRVVQRFAPEIEALDAEVFAGELPTVLVDGQQLDQLFQNLLGNALKYQRAGVPPRIGVSARRAGDFWSISVADNGIGIDPSYFDRIFVIFQRLHGRDTYEGTGIGLAVCKKIVERHGGQLWVESAAGEGSTFHFTLPAG</sequence>
<dbReference type="InterPro" id="IPR000014">
    <property type="entry name" value="PAS"/>
</dbReference>
<dbReference type="InterPro" id="IPR036890">
    <property type="entry name" value="HATPase_C_sf"/>
</dbReference>
<protein>
    <recommendedName>
        <fullName evidence="2">histidine kinase</fullName>
        <ecNumber evidence="2">2.7.13.3</ecNumber>
    </recommendedName>
</protein>
<dbReference type="CDD" id="cd16921">
    <property type="entry name" value="HATPase_FilI-like"/>
    <property type="match status" value="1"/>
</dbReference>
<dbReference type="SMART" id="SM00086">
    <property type="entry name" value="PAC"/>
    <property type="match status" value="1"/>
</dbReference>
<dbReference type="SMART" id="SM00388">
    <property type="entry name" value="HisKA"/>
    <property type="match status" value="1"/>
</dbReference>
<dbReference type="SUPFAM" id="SSF47384">
    <property type="entry name" value="Homodimeric domain of signal transducing histidine kinase"/>
    <property type="match status" value="1"/>
</dbReference>
<feature type="domain" description="Histidine kinase" evidence="6">
    <location>
        <begin position="836"/>
        <end position="1049"/>
    </location>
</feature>
<evidence type="ECO:0000256" key="5">
    <source>
        <dbReference type="ARBA" id="ARBA00022777"/>
    </source>
</evidence>
<accession>A0A2K3USG9</accession>
<dbReference type="PANTHER" id="PTHR43304:SF1">
    <property type="entry name" value="PAC DOMAIN-CONTAINING PROTEIN"/>
    <property type="match status" value="1"/>
</dbReference>
<dbReference type="CDD" id="cd00082">
    <property type="entry name" value="HisKA"/>
    <property type="match status" value="1"/>
</dbReference>
<evidence type="ECO:0000256" key="2">
    <source>
        <dbReference type="ARBA" id="ARBA00012438"/>
    </source>
</evidence>
<comment type="caution">
    <text evidence="9">The sequence shown here is derived from an EMBL/GenBank/DDBJ whole genome shotgun (WGS) entry which is preliminary data.</text>
</comment>
<dbReference type="Pfam" id="PF00512">
    <property type="entry name" value="HisKA"/>
    <property type="match status" value="1"/>
</dbReference>
<dbReference type="SUPFAM" id="SSF55785">
    <property type="entry name" value="PYP-like sensor domain (PAS domain)"/>
    <property type="match status" value="1"/>
</dbReference>
<dbReference type="SUPFAM" id="SSF55781">
    <property type="entry name" value="GAF domain-like"/>
    <property type="match status" value="4"/>
</dbReference>
<organism evidence="9 10">
    <name type="scientific">Deinococcus koreensis</name>
    <dbReference type="NCBI Taxonomy" id="2054903"/>
    <lineage>
        <taxon>Bacteria</taxon>
        <taxon>Thermotogati</taxon>
        <taxon>Deinococcota</taxon>
        <taxon>Deinococci</taxon>
        <taxon>Deinococcales</taxon>
        <taxon>Deinococcaceae</taxon>
        <taxon>Deinococcus</taxon>
    </lineage>
</organism>
<keyword evidence="5" id="KW-0418">Kinase</keyword>
<comment type="catalytic activity">
    <reaction evidence="1">
        <text>ATP + protein L-histidine = ADP + protein N-phospho-L-histidine.</text>
        <dbReference type="EC" id="2.7.13.3"/>
    </reaction>
</comment>
<dbReference type="PANTHER" id="PTHR43304">
    <property type="entry name" value="PHYTOCHROME-LIKE PROTEIN CPH1"/>
    <property type="match status" value="1"/>
</dbReference>
<dbReference type="GO" id="GO:0000155">
    <property type="term" value="F:phosphorelay sensor kinase activity"/>
    <property type="evidence" value="ECO:0007669"/>
    <property type="project" value="InterPro"/>
</dbReference>
<evidence type="ECO:0000256" key="3">
    <source>
        <dbReference type="ARBA" id="ARBA00022553"/>
    </source>
</evidence>
<dbReference type="Gene3D" id="3.30.450.40">
    <property type="match status" value="4"/>
</dbReference>
<dbReference type="Gene3D" id="3.30.450.20">
    <property type="entry name" value="PAS domain"/>
    <property type="match status" value="1"/>
</dbReference>
<evidence type="ECO:0000256" key="4">
    <source>
        <dbReference type="ARBA" id="ARBA00022679"/>
    </source>
</evidence>
<dbReference type="InterPro" id="IPR000700">
    <property type="entry name" value="PAS-assoc_C"/>
</dbReference>
<dbReference type="OrthoDB" id="65110at2"/>
<keyword evidence="4" id="KW-0808">Transferase</keyword>
<dbReference type="PROSITE" id="PS50113">
    <property type="entry name" value="PAC"/>
    <property type="match status" value="1"/>
</dbReference>
<dbReference type="EC" id="2.7.13.3" evidence="2"/>
<keyword evidence="3" id="KW-0597">Phosphoprotein</keyword>
<dbReference type="SMART" id="SM00065">
    <property type="entry name" value="GAF"/>
    <property type="match status" value="3"/>
</dbReference>
<dbReference type="PROSITE" id="PS50109">
    <property type="entry name" value="HIS_KIN"/>
    <property type="match status" value="1"/>
</dbReference>
<evidence type="ECO:0000259" key="8">
    <source>
        <dbReference type="PROSITE" id="PS50113"/>
    </source>
</evidence>
<keyword evidence="10" id="KW-1185">Reference proteome</keyword>
<dbReference type="EMBL" id="PPPD01000003">
    <property type="protein sequence ID" value="PNY79457.1"/>
    <property type="molecule type" value="Genomic_DNA"/>
</dbReference>
<dbReference type="Gene3D" id="1.10.287.130">
    <property type="match status" value="1"/>
</dbReference>